<dbReference type="SUPFAM" id="SSF52096">
    <property type="entry name" value="ClpP/crotonase"/>
    <property type="match status" value="1"/>
</dbReference>
<accession>A0A7J5TX55</accession>
<evidence type="ECO:0000259" key="2">
    <source>
        <dbReference type="Pfam" id="PF01343"/>
    </source>
</evidence>
<reference evidence="3 4" key="1">
    <citation type="submission" date="2019-10" db="EMBL/GenBank/DDBJ databases">
        <title>Rudanella paleaurantiibacter sp. nov., isolated from sludge.</title>
        <authorList>
            <person name="Xu S.Q."/>
        </authorList>
    </citation>
    <scope>NUCLEOTIDE SEQUENCE [LARGE SCALE GENOMIC DNA]</scope>
    <source>
        <strain evidence="3 4">HX-22-17</strain>
    </source>
</reference>
<dbReference type="PANTHER" id="PTHR42987:SF4">
    <property type="entry name" value="PROTEASE SOHB-RELATED"/>
    <property type="match status" value="1"/>
</dbReference>
<comment type="caution">
    <text evidence="3">The sequence shown here is derived from an EMBL/GenBank/DDBJ whole genome shotgun (WGS) entry which is preliminary data.</text>
</comment>
<dbReference type="InterPro" id="IPR002142">
    <property type="entry name" value="Peptidase_S49"/>
</dbReference>
<proteinExistence type="inferred from homology"/>
<comment type="similarity">
    <text evidence="1">Belongs to the peptidase S49 family.</text>
</comment>
<feature type="domain" description="Peptidase S49" evidence="2">
    <location>
        <begin position="129"/>
        <end position="278"/>
    </location>
</feature>
<dbReference type="AlphaFoldDB" id="A0A7J5TX55"/>
<dbReference type="Pfam" id="PF01343">
    <property type="entry name" value="Peptidase_S49"/>
    <property type="match status" value="1"/>
</dbReference>
<sequence length="280" mass="30520">MFSDFHGLWAISPQYQNAILQALRAGGMKPVLQGCPPVSDQVQAASGFSYEAYYADLLSIGPDKDVVVIPVVGTMARGWTWDNYFSNTFMMSLLASIAENPAKKGVIFDFNTGGGTVDSLDEFAAAVQQFQTKKPIVALANFCASAGYYIASQCNEIIMRQGPVAAVGSIGTISFYYNYARMYEEAGIDWKIFRSTGSVDKAKMNGLEPLDAETEAEVQALLDACNKQFKAAVRTGRGAKLTSDEIYTGKLYGYDKAKRLGMVDRVGDMNAAYKRVIQLS</sequence>
<dbReference type="InterPro" id="IPR029045">
    <property type="entry name" value="ClpP/crotonase-like_dom_sf"/>
</dbReference>
<dbReference type="GO" id="GO:0008233">
    <property type="term" value="F:peptidase activity"/>
    <property type="evidence" value="ECO:0007669"/>
    <property type="project" value="InterPro"/>
</dbReference>
<evidence type="ECO:0000313" key="4">
    <source>
        <dbReference type="Proteomes" id="UP000488299"/>
    </source>
</evidence>
<keyword evidence="4" id="KW-1185">Reference proteome</keyword>
<dbReference type="Gene3D" id="6.20.330.10">
    <property type="match status" value="1"/>
</dbReference>
<gene>
    <name evidence="3" type="ORF">F5984_19825</name>
</gene>
<dbReference type="Proteomes" id="UP000488299">
    <property type="component" value="Unassembled WGS sequence"/>
</dbReference>
<dbReference type="Gene3D" id="3.90.226.10">
    <property type="entry name" value="2-enoyl-CoA Hydratase, Chain A, domain 1"/>
    <property type="match status" value="1"/>
</dbReference>
<dbReference type="RefSeq" id="WP_152125957.1">
    <property type="nucleotide sequence ID" value="NZ_WELI01000009.1"/>
</dbReference>
<dbReference type="EMBL" id="WELI01000009">
    <property type="protein sequence ID" value="KAB7728006.1"/>
    <property type="molecule type" value="Genomic_DNA"/>
</dbReference>
<evidence type="ECO:0000313" key="3">
    <source>
        <dbReference type="EMBL" id="KAB7728006.1"/>
    </source>
</evidence>
<evidence type="ECO:0000256" key="1">
    <source>
        <dbReference type="ARBA" id="ARBA00008683"/>
    </source>
</evidence>
<name>A0A7J5TX55_9BACT</name>
<protein>
    <recommendedName>
        <fullName evidence="2">Peptidase S49 domain-containing protein</fullName>
    </recommendedName>
</protein>
<dbReference type="PANTHER" id="PTHR42987">
    <property type="entry name" value="PEPTIDASE S49"/>
    <property type="match status" value="1"/>
</dbReference>
<organism evidence="3 4">
    <name type="scientific">Rudanella paleaurantiibacter</name>
    <dbReference type="NCBI Taxonomy" id="2614655"/>
    <lineage>
        <taxon>Bacteria</taxon>
        <taxon>Pseudomonadati</taxon>
        <taxon>Bacteroidota</taxon>
        <taxon>Cytophagia</taxon>
        <taxon>Cytophagales</taxon>
        <taxon>Cytophagaceae</taxon>
        <taxon>Rudanella</taxon>
    </lineage>
</organism>
<dbReference type="GO" id="GO:0006508">
    <property type="term" value="P:proteolysis"/>
    <property type="evidence" value="ECO:0007669"/>
    <property type="project" value="InterPro"/>
</dbReference>